<dbReference type="Proteomes" id="UP000542342">
    <property type="component" value="Unassembled WGS sequence"/>
</dbReference>
<evidence type="ECO:0000256" key="1">
    <source>
        <dbReference type="ARBA" id="ARBA00022801"/>
    </source>
</evidence>
<dbReference type="Pfam" id="PF10282">
    <property type="entry name" value="Lactonase"/>
    <property type="match status" value="1"/>
</dbReference>
<gene>
    <name evidence="3" type="ORF">H0921_03765</name>
</gene>
<evidence type="ECO:0000313" key="3">
    <source>
        <dbReference type="EMBL" id="MBA2225276.1"/>
    </source>
</evidence>
<dbReference type="Gene3D" id="2.130.10.10">
    <property type="entry name" value="YVTN repeat-like/Quinoprotein amine dehydrogenase"/>
    <property type="match status" value="2"/>
</dbReference>
<dbReference type="SUPFAM" id="SSF51004">
    <property type="entry name" value="C-terminal (heme d1) domain of cytochrome cd1-nitrite reductase"/>
    <property type="match status" value="1"/>
</dbReference>
<dbReference type="InterPro" id="IPR015943">
    <property type="entry name" value="WD40/YVTN_repeat-like_dom_sf"/>
</dbReference>
<evidence type="ECO:0000256" key="2">
    <source>
        <dbReference type="SAM" id="MobiDB-lite"/>
    </source>
</evidence>
<organism evidence="3 4">
    <name type="scientific">Thermogemmata fonticola</name>
    <dbReference type="NCBI Taxonomy" id="2755323"/>
    <lineage>
        <taxon>Bacteria</taxon>
        <taxon>Pseudomonadati</taxon>
        <taxon>Planctomycetota</taxon>
        <taxon>Planctomycetia</taxon>
        <taxon>Gemmatales</taxon>
        <taxon>Gemmataceae</taxon>
        <taxon>Thermogemmata</taxon>
    </lineage>
</organism>
<dbReference type="AlphaFoldDB" id="A0A7V9AAM1"/>
<dbReference type="SUPFAM" id="SSF53649">
    <property type="entry name" value="Alkaline phosphatase-like"/>
    <property type="match status" value="1"/>
</dbReference>
<dbReference type="InterPro" id="IPR007312">
    <property type="entry name" value="Phosphoesterase"/>
</dbReference>
<dbReference type="Gene3D" id="3.40.720.10">
    <property type="entry name" value="Alkaline Phosphatase, subunit A"/>
    <property type="match status" value="2"/>
</dbReference>
<reference evidence="3 4" key="1">
    <citation type="submission" date="2020-07" db="EMBL/GenBank/DDBJ databases">
        <title>Thermogemmata thermophila gen. nov., sp. nov., a novel moderate thermophilic planctomycete from a Kamchatka hot spring.</title>
        <authorList>
            <person name="Elcheninov A.G."/>
            <person name="Podosokorskaya O.A."/>
            <person name="Kovaleva O.L."/>
            <person name="Novikov A."/>
            <person name="Bonch-Osmolovskaya E.A."/>
            <person name="Toshchakov S.V."/>
            <person name="Kublanov I.V."/>
        </authorList>
    </citation>
    <scope>NUCLEOTIDE SEQUENCE [LARGE SCALE GENOMIC DNA]</scope>
    <source>
        <strain evidence="3 4">2918</strain>
    </source>
</reference>
<feature type="region of interest" description="Disordered" evidence="2">
    <location>
        <begin position="16"/>
        <end position="50"/>
    </location>
</feature>
<dbReference type="Pfam" id="PF04185">
    <property type="entry name" value="Phosphoesterase"/>
    <property type="match status" value="1"/>
</dbReference>
<dbReference type="InterPro" id="IPR051200">
    <property type="entry name" value="Host-pathogen_enzymatic-act"/>
</dbReference>
<feature type="region of interest" description="Disordered" evidence="2">
    <location>
        <begin position="206"/>
        <end position="259"/>
    </location>
</feature>
<keyword evidence="4" id="KW-1185">Reference proteome</keyword>
<dbReference type="PANTHER" id="PTHR47197">
    <property type="entry name" value="PROTEIN NIRF"/>
    <property type="match status" value="1"/>
</dbReference>
<name>A0A7V9AAM1_9BACT</name>
<keyword evidence="1" id="KW-0378">Hydrolase</keyword>
<comment type="caution">
    <text evidence="3">The sequence shown here is derived from an EMBL/GenBank/DDBJ whole genome shotgun (WGS) entry which is preliminary data.</text>
</comment>
<dbReference type="InterPro" id="IPR011048">
    <property type="entry name" value="Haem_d1_sf"/>
</dbReference>
<evidence type="ECO:0000313" key="4">
    <source>
        <dbReference type="Proteomes" id="UP000542342"/>
    </source>
</evidence>
<accession>A0A7V9AAM1</accession>
<dbReference type="InterPro" id="IPR019405">
    <property type="entry name" value="Lactonase_7-beta_prop"/>
</dbReference>
<sequence length="907" mass="100063">MALGLIGVAAQTVLWGEQAPPPRPAPSTDASQEQAAQAPHNPFRRLPGLQKDGTVQLPNQWKLQPAGRHLEVGDFPVHIELHPTGQFAAVLHCGMREHEVVILDLAEKNRRIVSRVTVPQAFYGLAFSPDGRQLYASGGEFDVVHVWDFDKGLLHNARSVNVAVPDEPRIVPAGITLDERGNDLFVCGLWADVLIRVPLTNPTNLVAIPLRPPSPQKPVEPKGQGEPPSPPDGRKEATSAPGGKQPPKKKGPVTEDEYGGVRPRGLYPYTVLVEPGNRRAFVSLWAASAIAVIDLENNRLLTRWPTESHPTEMVLSPDGKTLYVACANSTKVSVLDVATGKALQVIHAALYPQAPVGNTPNSLCLTPDGQILIVANADANNLALFNVSDRLQAKPLGFIPTGWYPTSVRYNRLDKTIYFTNGKGVISKANRSGPNPEKPQPSNLIEYIGSLYRGTFAALPMPNPEQMARLSKQAYECSPLRPDNAPRADDVPPDHPIPRKLGDPSPIKYVIYIIKENRTYDQIFGDLAAGPNPIGNGDPELCLFPEPVTPNHHKLAREFVLLDNFYVDGEVSADGHEWSMGAYATDFVEKLWPLSYRGSPRKTFGYPAEGLLDPAARPAGGYLWDRAKEAGVSYRSYGEWIENGAKNPDGTFQPGRARVPALEGHFDPLFRGYDLSYPDVRRAERFISELRRFEKEGEMPRLQIVRLPNDHTAGTRVGMPTPTAYVADNDLALGMVVEAVTHSKFWKQTAIFVVEDDAQNGPDHVDAHRTVALVISPYTRRRFVDSTLYSTSSMLRTMELILGLKPMSQFDAAARPMYNSFQSRPDFTPYKHEVPRVNMQEVNKPTAWGADRSARFDLSKEDAADDILFNEVIWKAVKGADSPMPPPVRAAFFLPVRPAAMRDDDDD</sequence>
<proteinExistence type="predicted"/>
<protein>
    <submittedName>
        <fullName evidence="3">Beta-propeller fold lactonase family protein</fullName>
    </submittedName>
</protein>
<dbReference type="PANTHER" id="PTHR47197:SF3">
    <property type="entry name" value="DIHYDRO-HEME D1 DEHYDROGENASE"/>
    <property type="match status" value="1"/>
</dbReference>
<dbReference type="GO" id="GO:0016788">
    <property type="term" value="F:hydrolase activity, acting on ester bonds"/>
    <property type="evidence" value="ECO:0007669"/>
    <property type="project" value="InterPro"/>
</dbReference>
<dbReference type="EMBL" id="JACEFB010000002">
    <property type="protein sequence ID" value="MBA2225276.1"/>
    <property type="molecule type" value="Genomic_DNA"/>
</dbReference>
<dbReference type="InterPro" id="IPR017850">
    <property type="entry name" value="Alkaline_phosphatase_core_sf"/>
</dbReference>